<evidence type="ECO:0000256" key="1">
    <source>
        <dbReference type="SAM" id="MobiDB-lite"/>
    </source>
</evidence>
<sequence length="134" mass="15055">MMGDLRVFKSGATRSEDAEEERFDLISPFAMQRIARVYAEGAKTHGSANWERGVPLDATLNHMERHLQMWKAEKKSGKKIGEDDHMAKVAWGAFAIMHYETAGPLDYGTLVPQDKLPSNDAEQENYDPKGILGF</sequence>
<name>A0A381XNE4_9ZZZZ</name>
<dbReference type="Pfam" id="PF18909">
    <property type="entry name" value="dGTP_diPhyd_N"/>
    <property type="match status" value="1"/>
</dbReference>
<feature type="region of interest" description="Disordered" evidence="1">
    <location>
        <begin position="113"/>
        <end position="134"/>
    </location>
</feature>
<organism evidence="3">
    <name type="scientific">marine metagenome</name>
    <dbReference type="NCBI Taxonomy" id="408172"/>
    <lineage>
        <taxon>unclassified sequences</taxon>
        <taxon>metagenomes</taxon>
        <taxon>ecological metagenomes</taxon>
    </lineage>
</organism>
<dbReference type="InterPro" id="IPR044038">
    <property type="entry name" value="dATP/dGTP_diPOhydrolase_N"/>
</dbReference>
<dbReference type="AlphaFoldDB" id="A0A381XNE4"/>
<evidence type="ECO:0000259" key="2">
    <source>
        <dbReference type="Pfam" id="PF18909"/>
    </source>
</evidence>
<accession>A0A381XNE4</accession>
<reference evidence="3" key="1">
    <citation type="submission" date="2018-05" db="EMBL/GenBank/DDBJ databases">
        <authorList>
            <person name="Lanie J.A."/>
            <person name="Ng W.-L."/>
            <person name="Kazmierczak K.M."/>
            <person name="Andrzejewski T.M."/>
            <person name="Davidsen T.M."/>
            <person name="Wayne K.J."/>
            <person name="Tettelin H."/>
            <person name="Glass J.I."/>
            <person name="Rusch D."/>
            <person name="Podicherti R."/>
            <person name="Tsui H.-C.T."/>
            <person name="Winkler M.E."/>
        </authorList>
    </citation>
    <scope>NUCLEOTIDE SEQUENCE</scope>
</reference>
<evidence type="ECO:0000313" key="3">
    <source>
        <dbReference type="EMBL" id="SVA66269.1"/>
    </source>
</evidence>
<dbReference type="EMBL" id="UINC01015799">
    <property type="protein sequence ID" value="SVA66269.1"/>
    <property type="molecule type" value="Genomic_DNA"/>
</dbReference>
<gene>
    <name evidence="3" type="ORF">METZ01_LOCUS119123</name>
</gene>
<feature type="domain" description="dATP/dGTP diphosphohydrolase N-terminal" evidence="2">
    <location>
        <begin position="12"/>
        <end position="103"/>
    </location>
</feature>
<proteinExistence type="predicted"/>
<protein>
    <recommendedName>
        <fullName evidence="2">dATP/dGTP diphosphohydrolase N-terminal domain-containing protein</fullName>
    </recommendedName>
</protein>